<accession>A0A370GQG7</accession>
<dbReference type="Gene3D" id="3.40.50.1820">
    <property type="entry name" value="alpha/beta hydrolase"/>
    <property type="match status" value="1"/>
</dbReference>
<organism evidence="1 2">
    <name type="scientific">Falsibacillus pallidus</name>
    <dbReference type="NCBI Taxonomy" id="493781"/>
    <lineage>
        <taxon>Bacteria</taxon>
        <taxon>Bacillati</taxon>
        <taxon>Bacillota</taxon>
        <taxon>Bacilli</taxon>
        <taxon>Bacillales</taxon>
        <taxon>Bacillaceae</taxon>
        <taxon>Falsibacillus</taxon>
    </lineage>
</organism>
<dbReference type="EMBL" id="QQAY01000002">
    <property type="protein sequence ID" value="RDI45965.1"/>
    <property type="molecule type" value="Genomic_DNA"/>
</dbReference>
<evidence type="ECO:0000313" key="1">
    <source>
        <dbReference type="EMBL" id="RDI45965.1"/>
    </source>
</evidence>
<comment type="caution">
    <text evidence="1">The sequence shown here is derived from an EMBL/GenBank/DDBJ whole genome shotgun (WGS) entry which is preliminary data.</text>
</comment>
<reference evidence="1 2" key="1">
    <citation type="submission" date="2018-07" db="EMBL/GenBank/DDBJ databases">
        <title>Genomic Encyclopedia of Type Strains, Phase IV (KMG-IV): sequencing the most valuable type-strain genomes for metagenomic binning, comparative biology and taxonomic classification.</title>
        <authorList>
            <person name="Goeker M."/>
        </authorList>
    </citation>
    <scope>NUCLEOTIDE SEQUENCE [LARGE SCALE GENOMIC DNA]</scope>
    <source>
        <strain evidence="1 2">DSM 25281</strain>
    </source>
</reference>
<gene>
    <name evidence="1" type="ORF">DFR59_102603</name>
</gene>
<dbReference type="PANTHER" id="PTHR48098:SF6">
    <property type="entry name" value="FERRI-BACILLIBACTIN ESTERASE BESA"/>
    <property type="match status" value="1"/>
</dbReference>
<dbReference type="OrthoDB" id="9784036at2"/>
<protein>
    <submittedName>
        <fullName evidence="1">Putative alpha/beta superfamily hydrolase</fullName>
    </submittedName>
</protein>
<name>A0A370GQG7_9BACI</name>
<dbReference type="RefSeq" id="WP_158538335.1">
    <property type="nucleotide sequence ID" value="NZ_QQAY01000002.1"/>
</dbReference>
<sequence length="252" mass="29209">MIEKKNVWIESLNSNRTIWVHLPESYKQNEKEYPVLYMFDGQNLFSHDGGSPEKWEAEKAAEYLSSKIGAEIIIVGVDHGDEERLNEYNPWYLEKHQFGGKGDAYLDFMATELKSFIDRNYMTRKEPKHTAIGGSSLGGYMSLYAAAKYPEIFGKVLAMSNALWHDEGKLKEFIMEKGLHHDLKIYLDTGRLESDDKEFNILTVKQHEELSHLLIEAGMKKENLKVTLDPEGVHNEIHWRKRLPEALCWLFS</sequence>
<evidence type="ECO:0000313" key="2">
    <source>
        <dbReference type="Proteomes" id="UP000255326"/>
    </source>
</evidence>
<dbReference type="AlphaFoldDB" id="A0A370GQG7"/>
<dbReference type="SUPFAM" id="SSF53474">
    <property type="entry name" value="alpha/beta-Hydrolases"/>
    <property type="match status" value="1"/>
</dbReference>
<keyword evidence="2" id="KW-1185">Reference proteome</keyword>
<dbReference type="PANTHER" id="PTHR48098">
    <property type="entry name" value="ENTEROCHELIN ESTERASE-RELATED"/>
    <property type="match status" value="1"/>
</dbReference>
<proteinExistence type="predicted"/>
<dbReference type="InterPro" id="IPR029058">
    <property type="entry name" value="AB_hydrolase_fold"/>
</dbReference>
<dbReference type="Proteomes" id="UP000255326">
    <property type="component" value="Unassembled WGS sequence"/>
</dbReference>
<keyword evidence="1" id="KW-0378">Hydrolase</keyword>
<dbReference type="InterPro" id="IPR050583">
    <property type="entry name" value="Mycobacterial_A85_antigen"/>
</dbReference>
<dbReference type="InterPro" id="IPR000801">
    <property type="entry name" value="Esterase-like"/>
</dbReference>
<dbReference type="GO" id="GO:0016787">
    <property type="term" value="F:hydrolase activity"/>
    <property type="evidence" value="ECO:0007669"/>
    <property type="project" value="UniProtKB-KW"/>
</dbReference>
<dbReference type="Pfam" id="PF00756">
    <property type="entry name" value="Esterase"/>
    <property type="match status" value="1"/>
</dbReference>